<reference evidence="13 14" key="1">
    <citation type="submission" date="2016-05" db="EMBL/GenBank/DDBJ databases">
        <title>A degradative enzymes factory behind the ericoid mycorrhizal symbiosis.</title>
        <authorList>
            <consortium name="DOE Joint Genome Institute"/>
            <person name="Martino E."/>
            <person name="Morin E."/>
            <person name="Grelet G."/>
            <person name="Kuo A."/>
            <person name="Kohler A."/>
            <person name="Daghino S."/>
            <person name="Barry K."/>
            <person name="Choi C."/>
            <person name="Cichocki N."/>
            <person name="Clum A."/>
            <person name="Copeland A."/>
            <person name="Hainaut M."/>
            <person name="Haridas S."/>
            <person name="Labutti K."/>
            <person name="Lindquist E."/>
            <person name="Lipzen A."/>
            <person name="Khouja H.-R."/>
            <person name="Murat C."/>
            <person name="Ohm R."/>
            <person name="Olson A."/>
            <person name="Spatafora J."/>
            <person name="Veneault-Fourrey C."/>
            <person name="Henrissat B."/>
            <person name="Grigoriev I."/>
            <person name="Martin F."/>
            <person name="Perotto S."/>
        </authorList>
    </citation>
    <scope>NUCLEOTIDE SEQUENCE [LARGE SCALE GENOMIC DNA]</scope>
    <source>
        <strain evidence="13 14">UAMH 7357</strain>
    </source>
</reference>
<dbReference type="PROSITE" id="PS50082">
    <property type="entry name" value="WD_REPEATS_2"/>
    <property type="match status" value="6"/>
</dbReference>
<dbReference type="PANTHER" id="PTHR47804:SF1">
    <property type="entry name" value="DUF2421 DOMAIN-CONTAINING PROTEIN"/>
    <property type="match status" value="1"/>
</dbReference>
<comment type="subcellular location">
    <subcellularLocation>
        <location evidence="1">Membrane</location>
        <topology evidence="1">Multi-pass membrane protein</topology>
    </subcellularLocation>
</comment>
<dbReference type="InterPro" id="IPR049453">
    <property type="entry name" value="Memb_transporter_dom"/>
</dbReference>
<feature type="transmembrane region" description="Helical" evidence="10">
    <location>
        <begin position="1361"/>
        <end position="1381"/>
    </location>
</feature>
<evidence type="ECO:0000256" key="2">
    <source>
        <dbReference type="ARBA" id="ARBA00022574"/>
    </source>
</evidence>
<dbReference type="GO" id="GO:0030029">
    <property type="term" value="P:actin filament-based process"/>
    <property type="evidence" value="ECO:0007669"/>
    <property type="project" value="UniProtKB-ARBA"/>
</dbReference>
<dbReference type="FunFam" id="2.130.10.10:FF:000102">
    <property type="entry name" value="Actin-interacting protein 1"/>
    <property type="match status" value="1"/>
</dbReference>
<evidence type="ECO:0000256" key="3">
    <source>
        <dbReference type="ARBA" id="ARBA00022692"/>
    </source>
</evidence>
<feature type="transmembrane region" description="Helical" evidence="10">
    <location>
        <begin position="692"/>
        <end position="710"/>
    </location>
</feature>
<sequence>MSIVIDKIIAASPNTERGRPTQLSTDPKGERIAYASGKSIFLRSIDNPSLSKQYTTHTSQTTVARFSPSGFYVASGDVSGTVKVWDAVEAVNTKGEYHIISGRINDIAWDGDSQRIIAVGDGRERFGHCITADSGNSVGEISGHSSIINSVSIRQQRPLRAATGADDSSLVFLHGAPFKFATKLGGLHKGYVYGVGFSPDGNQLVSVGADRRIQLYDGKAGEPTHQIGEGEHRGSIFGVSWAKDSKRFVTASADQTVKLWDVEAGKAVQTWRFGSEGAVSIPDHQVGVVWPAGRSDGMVMSLSLAGDLNYLVENSPKPTKIVQGHNKSITALGSSGEGNSQTFWTGSFDGRVCSWDVSSGIRSAIEGEQHSNQVTAFQTTPDRAYSVGWDDTLRIADASGKTFLGETSKLSAQPKGLASAEGRIFAATVSGIDIFSKDTLAGSFPIKDFTPTSIAASGSLVAVGDDANVVHVYTVDSSHKLSPKEKLTKSTAQITALAFSPNGSLLAVGNSSGKIVAYETNSWDIKTDRWSAHTARVTCIAWNKEGTHAVSGGLDTNVFVWSVKAPGERVKASNAHKDGVNGVAWVDGGKKVASTGGDASLKIWDKLRNGTFILPGTGERVRRQITLRNPANFDGAAGIHPGTPRGSILPLRRQYSQAGTFRTAVDNTAEASKELWEWLKTSTAKGILKCSLAYLLGSAATFLPPLANFLGRQDGKHVVATITVYFHPARSAGSMEEAALLGFAAFLYATFVGIASMATSVFFESQLDLIELGYALVLIVFCGGGLGFIGWFKQKYNAPLVNVACSLASLAIITILTKENAVQTGVFSNDKIVQVMKMVIMGILATSTVSLLVWPVSARTELRETMIKATDSFGDMLTMITHGFLSGSETDLRSTNFNKAQGRYKSVFTQLTKNLKEARFEHYVLGTEEEYKLEANLVYSMQRLAQSIGGLRSAATTQFTLLKEGLDFGSPQVAGSPRMFPHMLGGPASSTLTGRHDRFAVLTAIEEASEEGSGAEDHDTENSQGPSQFEQRETQVSVTSTGLPTARTPAEIFSRFILHLGPSMKSLAYTVSQILQEVPFGHGPEYRIKINDQFKSSLTDAVKLYTNARAEALTQLYKIKELDKDRPENVEADFEEVAASCGHFSFSLQDFAKEMQNYLSILEGLKEVTDKHNHSWKWLLFWKKSKHQLTQAPAEDPEQERLLEQQEGPDVPKDIPELVLEGRNARKWKAAEQGHNSTGDFYHRLLRIIRVFERDDVRFAVKVGIGASLYAVFAFIPYTRPFYQHWRGEWGLLSYMLVCAMTIGASNTTGWARFIGTFIGAVIAVVVWVICQGNPFALAFLGWVVSLPCFYLIIAKGKGPFGRFIMLTYNLSCLYAYSLSIKDGDDDDDEGGVTPIITEIVLHRVVAVLAGVIWGMIITRVIWPISARQKFKDGLSLLWLRMGLIWKRDPLSTLLEGESQHAYMNLREEFALQRYVLQLDTLRSAASSEFELRGPFPSRQYGRIMESTNKMLDSFHAMNVVIQKDLHASEGETALLKYTAEERADLCARISHLFQVLASSLKLEFPLNDALPNTSNVRDRLLAKIFQYRKNTASGNEQDGTSVAKDEDYELLYAYTLVTGQLAEEIQKVGREVEELFGVLDEDMLMLQ</sequence>
<evidence type="ECO:0000259" key="12">
    <source>
        <dbReference type="Pfam" id="PF13515"/>
    </source>
</evidence>
<dbReference type="OrthoDB" id="2306at2759"/>
<feature type="repeat" description="WD" evidence="8">
    <location>
        <begin position="322"/>
        <end position="365"/>
    </location>
</feature>
<name>A0A2J6QG43_9HELO</name>
<keyword evidence="5 10" id="KW-1133">Transmembrane helix</keyword>
<organism evidence="13 14">
    <name type="scientific">Hyaloscypha hepaticicola</name>
    <dbReference type="NCBI Taxonomy" id="2082293"/>
    <lineage>
        <taxon>Eukaryota</taxon>
        <taxon>Fungi</taxon>
        <taxon>Dikarya</taxon>
        <taxon>Ascomycota</taxon>
        <taxon>Pezizomycotina</taxon>
        <taxon>Leotiomycetes</taxon>
        <taxon>Helotiales</taxon>
        <taxon>Hyaloscyphaceae</taxon>
        <taxon>Hyaloscypha</taxon>
    </lineage>
</organism>
<dbReference type="PROSITE" id="PS50294">
    <property type="entry name" value="WD_REPEATS_REGION"/>
    <property type="match status" value="4"/>
</dbReference>
<keyword evidence="2 8" id="KW-0853">WD repeat</keyword>
<dbReference type="EMBL" id="KZ613470">
    <property type="protein sequence ID" value="PMD25243.1"/>
    <property type="molecule type" value="Genomic_DNA"/>
</dbReference>
<dbReference type="InterPro" id="IPR001680">
    <property type="entry name" value="WD40_rpt"/>
</dbReference>
<evidence type="ECO:0000256" key="9">
    <source>
        <dbReference type="SAM" id="MobiDB-lite"/>
    </source>
</evidence>
<dbReference type="PRINTS" id="PR00320">
    <property type="entry name" value="GPROTEINBRPT"/>
</dbReference>
<feature type="transmembrane region" description="Helical" evidence="10">
    <location>
        <begin position="1314"/>
        <end position="1330"/>
    </location>
</feature>
<evidence type="ECO:0000256" key="4">
    <source>
        <dbReference type="ARBA" id="ARBA00022737"/>
    </source>
</evidence>
<feature type="repeat" description="WD" evidence="8">
    <location>
        <begin position="530"/>
        <end position="564"/>
    </location>
</feature>
<keyword evidence="3 10" id="KW-0812">Transmembrane</keyword>
<feature type="compositionally biased region" description="Polar residues" evidence="9">
    <location>
        <begin position="1022"/>
        <end position="1043"/>
    </location>
</feature>
<dbReference type="Pfam" id="PF13515">
    <property type="entry name" value="FUSC_2"/>
    <property type="match status" value="1"/>
</dbReference>
<evidence type="ECO:0000256" key="6">
    <source>
        <dbReference type="ARBA" id="ARBA00023136"/>
    </source>
</evidence>
<evidence type="ECO:0000313" key="13">
    <source>
        <dbReference type="EMBL" id="PMD25243.1"/>
    </source>
</evidence>
<gene>
    <name evidence="13" type="ORF">NA56DRAFT_677056</name>
</gene>
<feature type="transmembrane region" description="Helical" evidence="10">
    <location>
        <begin position="1259"/>
        <end position="1278"/>
    </location>
</feature>
<feature type="transmembrane region" description="Helical" evidence="10">
    <location>
        <begin position="1401"/>
        <end position="1423"/>
    </location>
</feature>
<dbReference type="Pfam" id="PF12894">
    <property type="entry name" value="ANAPC4_WD40"/>
    <property type="match status" value="1"/>
</dbReference>
<dbReference type="Pfam" id="PF00400">
    <property type="entry name" value="WD40"/>
    <property type="match status" value="4"/>
</dbReference>
<dbReference type="InterPro" id="IPR052430">
    <property type="entry name" value="IVT-Associated"/>
</dbReference>
<feature type="transmembrane region" description="Helical" evidence="10">
    <location>
        <begin position="799"/>
        <end position="818"/>
    </location>
</feature>
<dbReference type="SUPFAM" id="SSF50978">
    <property type="entry name" value="WD40 repeat-like"/>
    <property type="match status" value="2"/>
</dbReference>
<evidence type="ECO:0000259" key="11">
    <source>
        <dbReference type="Pfam" id="PF12894"/>
    </source>
</evidence>
<dbReference type="Gene3D" id="2.130.10.10">
    <property type="entry name" value="YVTN repeat-like/Quinoprotein amine dehydrogenase"/>
    <property type="match status" value="2"/>
</dbReference>
<feature type="repeat" description="WD" evidence="8">
    <location>
        <begin position="573"/>
        <end position="605"/>
    </location>
</feature>
<evidence type="ECO:0000256" key="7">
    <source>
        <dbReference type="ARBA" id="ARBA00038366"/>
    </source>
</evidence>
<accession>A0A2J6QG43</accession>
<proteinExistence type="inferred from homology"/>
<dbReference type="Proteomes" id="UP000235672">
    <property type="component" value="Unassembled WGS sequence"/>
</dbReference>
<dbReference type="GO" id="GO:0003779">
    <property type="term" value="F:actin binding"/>
    <property type="evidence" value="ECO:0007669"/>
    <property type="project" value="UniProtKB-ARBA"/>
</dbReference>
<dbReference type="InterPro" id="IPR036322">
    <property type="entry name" value="WD40_repeat_dom_sf"/>
</dbReference>
<feature type="repeat" description="WD" evidence="8">
    <location>
        <begin position="188"/>
        <end position="226"/>
    </location>
</feature>
<dbReference type="InterPro" id="IPR015943">
    <property type="entry name" value="WD40/YVTN_repeat-like_dom_sf"/>
</dbReference>
<feature type="transmembrane region" description="Helical" evidence="10">
    <location>
        <begin position="1336"/>
        <end position="1354"/>
    </location>
</feature>
<dbReference type="CDD" id="cd00200">
    <property type="entry name" value="WD40"/>
    <property type="match status" value="1"/>
</dbReference>
<dbReference type="STRING" id="1745343.A0A2J6QG43"/>
<evidence type="ECO:0000256" key="8">
    <source>
        <dbReference type="PROSITE-ProRule" id="PRU00221"/>
    </source>
</evidence>
<feature type="domain" description="Anaphase-promoting complex subunit 4-like WD40" evidence="11">
    <location>
        <begin position="462"/>
        <end position="544"/>
    </location>
</feature>
<keyword evidence="6 10" id="KW-0472">Membrane</keyword>
<dbReference type="InterPro" id="IPR024977">
    <property type="entry name" value="Apc4-like_WD40_dom"/>
</dbReference>
<keyword evidence="4" id="KW-0677">Repeat</keyword>
<feature type="repeat" description="WD" evidence="8">
    <location>
        <begin position="229"/>
        <end position="270"/>
    </location>
</feature>
<evidence type="ECO:0000256" key="1">
    <source>
        <dbReference type="ARBA" id="ARBA00004141"/>
    </source>
</evidence>
<protein>
    <submittedName>
        <fullName evidence="13">WD40 repeat-like protein</fullName>
    </submittedName>
</protein>
<dbReference type="PANTHER" id="PTHR47804">
    <property type="entry name" value="60S RIBOSOMAL PROTEIN L19"/>
    <property type="match status" value="1"/>
</dbReference>
<feature type="transmembrane region" description="Helical" evidence="10">
    <location>
        <begin position="769"/>
        <end position="792"/>
    </location>
</feature>
<evidence type="ECO:0000313" key="14">
    <source>
        <dbReference type="Proteomes" id="UP000235672"/>
    </source>
</evidence>
<feature type="transmembrane region" description="Helical" evidence="10">
    <location>
        <begin position="738"/>
        <end position="763"/>
    </location>
</feature>
<dbReference type="FunFam" id="2.130.10.10:FF:000167">
    <property type="entry name" value="Actin-interacting protein 1"/>
    <property type="match status" value="1"/>
</dbReference>
<feature type="repeat" description="WD" evidence="8">
    <location>
        <begin position="54"/>
        <end position="86"/>
    </location>
</feature>
<dbReference type="SMART" id="SM00320">
    <property type="entry name" value="WD40"/>
    <property type="match status" value="9"/>
</dbReference>
<dbReference type="InterPro" id="IPR020472">
    <property type="entry name" value="WD40_PAC1"/>
</dbReference>
<comment type="similarity">
    <text evidence="7">Belongs to the WD repeat AIP1 family.</text>
</comment>
<dbReference type="GO" id="GO:0016020">
    <property type="term" value="C:membrane"/>
    <property type="evidence" value="ECO:0007669"/>
    <property type="project" value="UniProtKB-SubCell"/>
</dbReference>
<evidence type="ECO:0000256" key="10">
    <source>
        <dbReference type="SAM" id="Phobius"/>
    </source>
</evidence>
<evidence type="ECO:0000256" key="5">
    <source>
        <dbReference type="ARBA" id="ARBA00022989"/>
    </source>
</evidence>
<feature type="domain" description="Integral membrane bound transporter" evidence="12">
    <location>
        <begin position="1282"/>
        <end position="1418"/>
    </location>
</feature>
<feature type="transmembrane region" description="Helical" evidence="10">
    <location>
        <begin position="838"/>
        <end position="858"/>
    </location>
</feature>
<keyword evidence="14" id="KW-1185">Reference proteome</keyword>
<feature type="region of interest" description="Disordered" evidence="9">
    <location>
        <begin position="1008"/>
        <end position="1043"/>
    </location>
</feature>